<reference evidence="6" key="2">
    <citation type="submission" date="2019-11" db="UniProtKB">
        <authorList>
            <consortium name="WormBaseParasite"/>
        </authorList>
    </citation>
    <scope>IDENTIFICATION</scope>
</reference>
<dbReference type="GO" id="GO:0043161">
    <property type="term" value="P:proteasome-mediated ubiquitin-dependent protein catabolic process"/>
    <property type="evidence" value="ECO:0007669"/>
    <property type="project" value="TreeGrafter"/>
</dbReference>
<dbReference type="Gene3D" id="1.10.8.10">
    <property type="entry name" value="DNA helicase RuvA subunit, C-terminal domain"/>
    <property type="match status" value="1"/>
</dbReference>
<dbReference type="GO" id="GO:0007030">
    <property type="term" value="P:Golgi organization"/>
    <property type="evidence" value="ECO:0007669"/>
    <property type="project" value="TreeGrafter"/>
</dbReference>
<keyword evidence="5" id="KW-1185">Reference proteome</keyword>
<dbReference type="Pfam" id="PF08059">
    <property type="entry name" value="SEP"/>
    <property type="match status" value="1"/>
</dbReference>
<dbReference type="WBParaSite" id="MCU_004034-RA">
    <property type="protein sequence ID" value="MCU_004034-RA"/>
    <property type="gene ID" value="MCU_004034"/>
</dbReference>
<dbReference type="InterPro" id="IPR036241">
    <property type="entry name" value="NSFL1C_SEP_dom_sf"/>
</dbReference>
<evidence type="ECO:0000259" key="2">
    <source>
        <dbReference type="PROSITE" id="PS50033"/>
    </source>
</evidence>
<dbReference type="GO" id="GO:0005634">
    <property type="term" value="C:nucleus"/>
    <property type="evidence" value="ECO:0007669"/>
    <property type="project" value="TreeGrafter"/>
</dbReference>
<dbReference type="STRING" id="53468.A0A0R3UJ88"/>
<dbReference type="GO" id="GO:0061025">
    <property type="term" value="P:membrane fusion"/>
    <property type="evidence" value="ECO:0007669"/>
    <property type="project" value="TreeGrafter"/>
</dbReference>
<dbReference type="AlphaFoldDB" id="A0A0R3UJ88"/>
<dbReference type="Gene3D" id="3.30.420.210">
    <property type="entry name" value="SEP domain"/>
    <property type="match status" value="1"/>
</dbReference>
<dbReference type="Gene3D" id="3.10.20.90">
    <property type="entry name" value="Phosphatidylinositol 3-kinase Catalytic Subunit, Chain A, domain 1"/>
    <property type="match status" value="1"/>
</dbReference>
<accession>A0A0R3UJ88</accession>
<dbReference type="SUPFAM" id="SSF54236">
    <property type="entry name" value="Ubiquitin-like"/>
    <property type="match status" value="1"/>
</dbReference>
<feature type="region of interest" description="Disordered" evidence="1">
    <location>
        <begin position="47"/>
        <end position="93"/>
    </location>
</feature>
<dbReference type="Pfam" id="PF00789">
    <property type="entry name" value="UBX"/>
    <property type="match status" value="1"/>
</dbReference>
<organism evidence="4 5">
    <name type="scientific">Mesocestoides corti</name>
    <name type="common">Flatworm</name>
    <dbReference type="NCBI Taxonomy" id="53468"/>
    <lineage>
        <taxon>Eukaryota</taxon>
        <taxon>Metazoa</taxon>
        <taxon>Spiralia</taxon>
        <taxon>Lophotrochozoa</taxon>
        <taxon>Platyhelminthes</taxon>
        <taxon>Cestoda</taxon>
        <taxon>Eucestoda</taxon>
        <taxon>Cyclophyllidea</taxon>
        <taxon>Mesocestoididae</taxon>
        <taxon>Mesocestoides</taxon>
    </lineage>
</organism>
<dbReference type="EMBL" id="UXSR01005379">
    <property type="protein sequence ID" value="VDD81551.1"/>
    <property type="molecule type" value="Genomic_DNA"/>
</dbReference>
<dbReference type="GO" id="GO:0000045">
    <property type="term" value="P:autophagosome assembly"/>
    <property type="evidence" value="ECO:0007669"/>
    <property type="project" value="TreeGrafter"/>
</dbReference>
<evidence type="ECO:0000313" key="6">
    <source>
        <dbReference type="WBParaSite" id="MCU_004034-RA"/>
    </source>
</evidence>
<name>A0A0R3UJ88_MESCO</name>
<dbReference type="OrthoDB" id="25887at2759"/>
<dbReference type="InterPro" id="IPR001012">
    <property type="entry name" value="UBX_dom"/>
</dbReference>
<dbReference type="InterPro" id="IPR029071">
    <property type="entry name" value="Ubiquitin-like_domsf"/>
</dbReference>
<dbReference type="FunFam" id="3.30.420.210:FF:000002">
    <property type="entry name" value="UBX domain-containing protein 1"/>
    <property type="match status" value="1"/>
</dbReference>
<feature type="domain" description="SEP" evidence="3">
    <location>
        <begin position="222"/>
        <end position="287"/>
    </location>
</feature>
<dbReference type="PROSITE" id="PS50033">
    <property type="entry name" value="UBX"/>
    <property type="match status" value="1"/>
</dbReference>
<proteinExistence type="predicted"/>
<dbReference type="SUPFAM" id="SSF102848">
    <property type="entry name" value="NSFL1 (p97 ATPase) cofactor p47, SEP domain"/>
    <property type="match status" value="1"/>
</dbReference>
<dbReference type="GO" id="GO:0005829">
    <property type="term" value="C:cytosol"/>
    <property type="evidence" value="ECO:0007669"/>
    <property type="project" value="TreeGrafter"/>
</dbReference>
<feature type="compositionally biased region" description="Polar residues" evidence="1">
    <location>
        <begin position="63"/>
        <end position="78"/>
    </location>
</feature>
<dbReference type="InterPro" id="IPR009060">
    <property type="entry name" value="UBA-like_sf"/>
</dbReference>
<dbReference type="GO" id="GO:0031468">
    <property type="term" value="P:nuclear membrane reassembly"/>
    <property type="evidence" value="ECO:0007669"/>
    <property type="project" value="TreeGrafter"/>
</dbReference>
<sequence>MSQGDHETLIKQVVEICQTDENTARSYLQLFNWNLNDAVENLLNVGDEGSASDESPEYKGIVSGSTSVTDVKSSQPTSVPDVHATHGIQSGSSSKIATLSSLAQKGPHNPESDEEHGQAFYVGGAEHGGGGQQVLGPPRLDNPESFVRGVFRAAQDGGAETLDRARVSDLSVENTNQRQVFVGTGYRLGESLSDPLVKVPGKSSAPRPKGHSSDDGQDAENNQSVIVKMWHNGFSLDDGPLRSYTDPSSLEFMDAIKQGRIPAELIRSARNREVHVLLEDHHNEPYQAPASPKVKAFSGVGHVLGNPTPRVVTCQPSVGASSSPPSGPTVDQSQPTTQIQVRMPDGSRLLVTLNHKHTIQDLRTAIMCQRPELANQMFGLFTTFPRQELTDNSATLASSNLLNAALVVTKQ</sequence>
<dbReference type="PANTHER" id="PTHR23333">
    <property type="entry name" value="UBX DOMAIN CONTAINING PROTEIN"/>
    <property type="match status" value="1"/>
</dbReference>
<gene>
    <name evidence="4" type="ORF">MCOS_LOCUS7554</name>
</gene>
<dbReference type="PROSITE" id="PS51399">
    <property type="entry name" value="SEP"/>
    <property type="match status" value="1"/>
</dbReference>
<feature type="domain" description="UBX" evidence="2">
    <location>
        <begin position="332"/>
        <end position="409"/>
    </location>
</feature>
<dbReference type="InterPro" id="IPR012989">
    <property type="entry name" value="SEP_domain"/>
</dbReference>
<reference evidence="4 5" key="1">
    <citation type="submission" date="2018-10" db="EMBL/GenBank/DDBJ databases">
        <authorList>
            <consortium name="Pathogen Informatics"/>
        </authorList>
    </citation>
    <scope>NUCLEOTIDE SEQUENCE [LARGE SCALE GENOMIC DNA]</scope>
</reference>
<dbReference type="GO" id="GO:0043130">
    <property type="term" value="F:ubiquitin binding"/>
    <property type="evidence" value="ECO:0007669"/>
    <property type="project" value="TreeGrafter"/>
</dbReference>
<dbReference type="PANTHER" id="PTHR23333:SF20">
    <property type="entry name" value="NSFL1 COFACTOR P47"/>
    <property type="match status" value="1"/>
</dbReference>
<dbReference type="SMART" id="SM00553">
    <property type="entry name" value="SEP"/>
    <property type="match status" value="1"/>
</dbReference>
<feature type="region of interest" description="Disordered" evidence="1">
    <location>
        <begin position="192"/>
        <end position="219"/>
    </location>
</feature>
<dbReference type="SUPFAM" id="SSF46934">
    <property type="entry name" value="UBA-like"/>
    <property type="match status" value="1"/>
</dbReference>
<dbReference type="Proteomes" id="UP000267029">
    <property type="component" value="Unassembled WGS sequence"/>
</dbReference>
<evidence type="ECO:0000259" key="3">
    <source>
        <dbReference type="PROSITE" id="PS51399"/>
    </source>
</evidence>
<dbReference type="Pfam" id="PF14555">
    <property type="entry name" value="UBA_4"/>
    <property type="match status" value="1"/>
</dbReference>
<feature type="region of interest" description="Disordered" evidence="1">
    <location>
        <begin position="315"/>
        <end position="336"/>
    </location>
</feature>
<evidence type="ECO:0000256" key="1">
    <source>
        <dbReference type="SAM" id="MobiDB-lite"/>
    </source>
</evidence>
<protein>
    <submittedName>
        <fullName evidence="6">NSFL1 cofactor p47</fullName>
    </submittedName>
</protein>
<evidence type="ECO:0000313" key="4">
    <source>
        <dbReference type="EMBL" id="VDD81551.1"/>
    </source>
</evidence>
<dbReference type="SMART" id="SM00166">
    <property type="entry name" value="UBX"/>
    <property type="match status" value="1"/>
</dbReference>
<evidence type="ECO:0000313" key="5">
    <source>
        <dbReference type="Proteomes" id="UP000267029"/>
    </source>
</evidence>